<dbReference type="RefSeq" id="XP_033402202.1">
    <property type="nucleotide sequence ID" value="XM_033543792.1"/>
</dbReference>
<evidence type="ECO:0000313" key="3">
    <source>
        <dbReference type="Proteomes" id="UP000799438"/>
    </source>
</evidence>
<dbReference type="GeneID" id="54301289"/>
<evidence type="ECO:0000313" key="2">
    <source>
        <dbReference type="EMBL" id="KAF2146493.1"/>
    </source>
</evidence>
<dbReference type="Proteomes" id="UP000799438">
    <property type="component" value="Unassembled WGS sequence"/>
</dbReference>
<evidence type="ECO:0000256" key="1">
    <source>
        <dbReference type="SAM" id="SignalP"/>
    </source>
</evidence>
<reference evidence="2" key="1">
    <citation type="journal article" date="2020" name="Stud. Mycol.">
        <title>101 Dothideomycetes genomes: a test case for predicting lifestyles and emergence of pathogens.</title>
        <authorList>
            <person name="Haridas S."/>
            <person name="Albert R."/>
            <person name="Binder M."/>
            <person name="Bloem J."/>
            <person name="Labutti K."/>
            <person name="Salamov A."/>
            <person name="Andreopoulos B."/>
            <person name="Baker S."/>
            <person name="Barry K."/>
            <person name="Bills G."/>
            <person name="Bluhm B."/>
            <person name="Cannon C."/>
            <person name="Castanera R."/>
            <person name="Culley D."/>
            <person name="Daum C."/>
            <person name="Ezra D."/>
            <person name="Gonzalez J."/>
            <person name="Henrissat B."/>
            <person name="Kuo A."/>
            <person name="Liang C."/>
            <person name="Lipzen A."/>
            <person name="Lutzoni F."/>
            <person name="Magnuson J."/>
            <person name="Mondo S."/>
            <person name="Nolan M."/>
            <person name="Ohm R."/>
            <person name="Pangilinan J."/>
            <person name="Park H.-J."/>
            <person name="Ramirez L."/>
            <person name="Alfaro M."/>
            <person name="Sun H."/>
            <person name="Tritt A."/>
            <person name="Yoshinaga Y."/>
            <person name="Zwiers L.-H."/>
            <person name="Turgeon B."/>
            <person name="Goodwin S."/>
            <person name="Spatafora J."/>
            <person name="Crous P."/>
            <person name="Grigoriev I."/>
        </authorList>
    </citation>
    <scope>NUCLEOTIDE SEQUENCE</scope>
    <source>
        <strain evidence="2">CBS 121167</strain>
    </source>
</reference>
<keyword evidence="3" id="KW-1185">Reference proteome</keyword>
<feature type="chain" id="PRO_5025498264" description="Extracellular membrane protein CFEM domain-containing protein" evidence="1">
    <location>
        <begin position="20"/>
        <end position="118"/>
    </location>
</feature>
<accession>A0A6A6BSV5</accession>
<sequence>MRFSTIVLGIAALTGPALADGKKKGDDTLVDTHSSPLLDQCVKTCMYDHNEKFINIKETTTHQFCETKKAKAEAWMLYEVFPCMKVGCRKDPEQYQITYDNVQDWYYLVCNYKTPPKA</sequence>
<keyword evidence="1" id="KW-0732">Signal</keyword>
<evidence type="ECO:0008006" key="4">
    <source>
        <dbReference type="Google" id="ProtNLM"/>
    </source>
</evidence>
<protein>
    <recommendedName>
        <fullName evidence="4">Extracellular membrane protein CFEM domain-containing protein</fullName>
    </recommendedName>
</protein>
<dbReference type="EMBL" id="ML995475">
    <property type="protein sequence ID" value="KAF2146493.1"/>
    <property type="molecule type" value="Genomic_DNA"/>
</dbReference>
<dbReference type="AlphaFoldDB" id="A0A6A6BSV5"/>
<organism evidence="2 3">
    <name type="scientific">Aplosporella prunicola CBS 121167</name>
    <dbReference type="NCBI Taxonomy" id="1176127"/>
    <lineage>
        <taxon>Eukaryota</taxon>
        <taxon>Fungi</taxon>
        <taxon>Dikarya</taxon>
        <taxon>Ascomycota</taxon>
        <taxon>Pezizomycotina</taxon>
        <taxon>Dothideomycetes</taxon>
        <taxon>Dothideomycetes incertae sedis</taxon>
        <taxon>Botryosphaeriales</taxon>
        <taxon>Aplosporellaceae</taxon>
        <taxon>Aplosporella</taxon>
    </lineage>
</organism>
<gene>
    <name evidence="2" type="ORF">K452DRAFT_314763</name>
</gene>
<name>A0A6A6BSV5_9PEZI</name>
<proteinExistence type="predicted"/>
<feature type="signal peptide" evidence="1">
    <location>
        <begin position="1"/>
        <end position="19"/>
    </location>
</feature>